<dbReference type="Pfam" id="PF07967">
    <property type="entry name" value="zf-C3HC"/>
    <property type="match status" value="1"/>
</dbReference>
<dbReference type="Proteomes" id="UP000240830">
    <property type="component" value="Unassembled WGS sequence"/>
</dbReference>
<comment type="caution">
    <text evidence="4">The sequence shown here is derived from an EMBL/GenBank/DDBJ whole genome shotgun (WGS) entry which is preliminary data.</text>
</comment>
<name>A0A2H9TIH1_9FUNG</name>
<dbReference type="EMBL" id="MTSL01000169">
    <property type="protein sequence ID" value="PJF17515.1"/>
    <property type="molecule type" value="Genomic_DNA"/>
</dbReference>
<evidence type="ECO:0000313" key="4">
    <source>
        <dbReference type="EMBL" id="PJF17515.1"/>
    </source>
</evidence>
<organism evidence="4 5">
    <name type="scientific">Paramicrosporidium saccamoebae</name>
    <dbReference type="NCBI Taxonomy" id="1246581"/>
    <lineage>
        <taxon>Eukaryota</taxon>
        <taxon>Fungi</taxon>
        <taxon>Fungi incertae sedis</taxon>
        <taxon>Cryptomycota</taxon>
        <taxon>Cryptomycota incertae sedis</taxon>
        <taxon>Paramicrosporidium</taxon>
    </lineage>
</organism>
<dbReference type="InterPro" id="IPR012935">
    <property type="entry name" value="NuBaID_N"/>
</dbReference>
<evidence type="ECO:0000313" key="5">
    <source>
        <dbReference type="Proteomes" id="UP000240830"/>
    </source>
</evidence>
<dbReference type="PANTHER" id="PTHR15835:SF6">
    <property type="entry name" value="ZINC FINGER C3HC-TYPE PROTEIN 1"/>
    <property type="match status" value="1"/>
</dbReference>
<evidence type="ECO:0000256" key="1">
    <source>
        <dbReference type="ARBA" id="ARBA00004123"/>
    </source>
</evidence>
<keyword evidence="2" id="KW-0539">Nucleus</keyword>
<proteinExistence type="predicted"/>
<accession>A0A2H9TIH1</accession>
<dbReference type="PANTHER" id="PTHR15835">
    <property type="entry name" value="NUCLEAR-INTERACTING PARTNER OF ALK"/>
    <property type="match status" value="1"/>
</dbReference>
<evidence type="ECO:0000256" key="2">
    <source>
        <dbReference type="ARBA" id="ARBA00023242"/>
    </source>
</evidence>
<protein>
    <recommendedName>
        <fullName evidence="3">C3HC-type domain-containing protein</fullName>
    </recommendedName>
</protein>
<keyword evidence="5" id="KW-1185">Reference proteome</keyword>
<sequence length="261" mass="29635">MDRLHLAFGELDRPQTKSKLANTGIQPWSQEQYVRRARSFHWSWASRQSPADVTTCARYGWCQPDADQEVNVLVCSACKASLYLPWDDTIVSDAKYFEKISSSGHASGGYCPWRIAPCRPEITALEFPSWKTELQAFTERIATMAEFDRISVKVSEDTIDEIIQLAKLQFPDIHTSVLLLALLQWKRVGDSLACVLGCCELSLLVLTDDFDPVGGHAWFCPTVFNSSWKQLASLLRPTMTKHFYAPLLSQFTCDRLKEVFE</sequence>
<dbReference type="GO" id="GO:0008270">
    <property type="term" value="F:zinc ion binding"/>
    <property type="evidence" value="ECO:0007669"/>
    <property type="project" value="InterPro"/>
</dbReference>
<reference evidence="4 5" key="1">
    <citation type="submission" date="2016-10" db="EMBL/GenBank/DDBJ databases">
        <title>The genome of Paramicrosporidium saccamoebae is the missing link in understanding Cryptomycota and Microsporidia evolution.</title>
        <authorList>
            <person name="Quandt C.A."/>
            <person name="Beaudet D."/>
            <person name="Corsaro D."/>
            <person name="Michel R."/>
            <person name="Corradi N."/>
            <person name="James T."/>
        </authorList>
    </citation>
    <scope>NUCLEOTIDE SEQUENCE [LARGE SCALE GENOMIC DNA]</scope>
    <source>
        <strain evidence="4 5">KSL3</strain>
    </source>
</reference>
<gene>
    <name evidence="4" type="ORF">PSACC_02634</name>
</gene>
<dbReference type="GO" id="GO:0005634">
    <property type="term" value="C:nucleus"/>
    <property type="evidence" value="ECO:0007669"/>
    <property type="project" value="UniProtKB-SubCell"/>
</dbReference>
<feature type="domain" description="C3HC-type" evidence="3">
    <location>
        <begin position="27"/>
        <end position="147"/>
    </location>
</feature>
<evidence type="ECO:0000259" key="3">
    <source>
        <dbReference type="Pfam" id="PF07967"/>
    </source>
</evidence>
<dbReference type="AlphaFoldDB" id="A0A2H9TIH1"/>
<comment type="subcellular location">
    <subcellularLocation>
        <location evidence="1">Nucleus</location>
    </subcellularLocation>
</comment>